<dbReference type="Pfam" id="PF24411">
    <property type="entry name" value="DUF7545"/>
    <property type="match status" value="1"/>
</dbReference>
<reference evidence="2" key="1">
    <citation type="submission" date="2016-10" db="EMBL/GenBank/DDBJ databases">
        <authorList>
            <person name="Varghese N."/>
            <person name="Submissions S."/>
        </authorList>
    </citation>
    <scope>NUCLEOTIDE SEQUENCE [LARGE SCALE GENOMIC DNA]</scope>
    <source>
        <strain evidence="2">IBRC-M 10043</strain>
    </source>
</reference>
<dbReference type="Proteomes" id="UP000198775">
    <property type="component" value="Unassembled WGS sequence"/>
</dbReference>
<organism evidence="1 2">
    <name type="scientific">Halorientalis persicus</name>
    <dbReference type="NCBI Taxonomy" id="1367881"/>
    <lineage>
        <taxon>Archaea</taxon>
        <taxon>Methanobacteriati</taxon>
        <taxon>Methanobacteriota</taxon>
        <taxon>Stenosarchaea group</taxon>
        <taxon>Halobacteria</taxon>
        <taxon>Halobacteriales</taxon>
        <taxon>Haloarculaceae</taxon>
        <taxon>Halorientalis</taxon>
    </lineage>
</organism>
<accession>A0A1H8JCY3</accession>
<dbReference type="EMBL" id="FOCX01000005">
    <property type="protein sequence ID" value="SEN78642.1"/>
    <property type="molecule type" value="Genomic_DNA"/>
</dbReference>
<protein>
    <submittedName>
        <fullName evidence="1">Uncharacterized protein</fullName>
    </submittedName>
</protein>
<dbReference type="OrthoDB" id="311268at2157"/>
<dbReference type="AlphaFoldDB" id="A0A1H8JCY3"/>
<sequence length="96" mass="10464">MADQDTATLTIETEDGTSDELEIPTGLLNMLREGEESDPKIVGDIAMIGLAQRIHGAIHHAQGEPGEEVEAAEEVTMDLFEERFGQTFADMTGHDH</sequence>
<keyword evidence="2" id="KW-1185">Reference proteome</keyword>
<gene>
    <name evidence="1" type="ORF">SAMN05216388_100545</name>
</gene>
<evidence type="ECO:0000313" key="2">
    <source>
        <dbReference type="Proteomes" id="UP000198775"/>
    </source>
</evidence>
<dbReference type="RefSeq" id="WP_092658802.1">
    <property type="nucleotide sequence ID" value="NZ_FOCX01000005.1"/>
</dbReference>
<proteinExistence type="predicted"/>
<dbReference type="InterPro" id="IPR055967">
    <property type="entry name" value="DUF7545"/>
</dbReference>
<name>A0A1H8JCY3_9EURY</name>
<evidence type="ECO:0000313" key="1">
    <source>
        <dbReference type="EMBL" id="SEN78642.1"/>
    </source>
</evidence>